<dbReference type="EMBL" id="VUNS01000030">
    <property type="protein sequence ID" value="MST99132.1"/>
    <property type="molecule type" value="Genomic_DNA"/>
</dbReference>
<evidence type="ECO:0000313" key="2">
    <source>
        <dbReference type="Proteomes" id="UP000435649"/>
    </source>
</evidence>
<proteinExistence type="predicted"/>
<dbReference type="RefSeq" id="WP_154420297.1">
    <property type="nucleotide sequence ID" value="NZ_VUNS01000030.1"/>
</dbReference>
<sequence length="114" mass="12780">MKIRIYETDFEGNPVECTGDFFSGATALDIVNAMKMNPFQASRTPLEFMRWMLASIGQEKFALPDDEGKAALLFLQRLTTLGYATFVIDADEVDLEHPIPPMQGNPKKQVLPAR</sequence>
<evidence type="ECO:0000313" key="1">
    <source>
        <dbReference type="EMBL" id="MST99132.1"/>
    </source>
</evidence>
<keyword evidence="2" id="KW-1185">Reference proteome</keyword>
<protein>
    <submittedName>
        <fullName evidence="1">Uncharacterized protein</fullName>
    </submittedName>
</protein>
<organism evidence="1 2">
    <name type="scientific">Victivallis lenta</name>
    <dbReference type="NCBI Taxonomy" id="2606640"/>
    <lineage>
        <taxon>Bacteria</taxon>
        <taxon>Pseudomonadati</taxon>
        <taxon>Lentisphaerota</taxon>
        <taxon>Lentisphaeria</taxon>
        <taxon>Victivallales</taxon>
        <taxon>Victivallaceae</taxon>
        <taxon>Victivallis</taxon>
    </lineage>
</organism>
<gene>
    <name evidence="1" type="ORF">FYJ85_19030</name>
</gene>
<accession>A0A844G8F8</accession>
<dbReference type="AlphaFoldDB" id="A0A844G8F8"/>
<name>A0A844G8F8_9BACT</name>
<comment type="caution">
    <text evidence="1">The sequence shown here is derived from an EMBL/GenBank/DDBJ whole genome shotgun (WGS) entry which is preliminary data.</text>
</comment>
<dbReference type="Proteomes" id="UP000435649">
    <property type="component" value="Unassembled WGS sequence"/>
</dbReference>
<reference evidence="1 2" key="1">
    <citation type="submission" date="2019-08" db="EMBL/GenBank/DDBJ databases">
        <title>In-depth cultivation of the pig gut microbiome towards novel bacterial diversity and tailored functional studies.</title>
        <authorList>
            <person name="Wylensek D."/>
            <person name="Hitch T.C.A."/>
            <person name="Clavel T."/>
        </authorList>
    </citation>
    <scope>NUCLEOTIDE SEQUENCE [LARGE SCALE GENOMIC DNA]</scope>
    <source>
        <strain evidence="1 2">BBE-744-WT-12</strain>
    </source>
</reference>